<feature type="compositionally biased region" description="Low complexity" evidence="1">
    <location>
        <begin position="115"/>
        <end position="135"/>
    </location>
</feature>
<feature type="compositionally biased region" description="Polar residues" evidence="1">
    <location>
        <begin position="169"/>
        <end position="183"/>
    </location>
</feature>
<evidence type="ECO:0000313" key="4">
    <source>
        <dbReference type="Proteomes" id="UP001383192"/>
    </source>
</evidence>
<feature type="compositionally biased region" description="Polar residues" evidence="1">
    <location>
        <begin position="76"/>
        <end position="87"/>
    </location>
</feature>
<dbReference type="InterPro" id="IPR045341">
    <property type="entry name" value="DUF6532"/>
</dbReference>
<feature type="region of interest" description="Disordered" evidence="1">
    <location>
        <begin position="1"/>
        <end position="183"/>
    </location>
</feature>
<evidence type="ECO:0000256" key="1">
    <source>
        <dbReference type="SAM" id="MobiDB-lite"/>
    </source>
</evidence>
<evidence type="ECO:0000259" key="2">
    <source>
        <dbReference type="Pfam" id="PF20149"/>
    </source>
</evidence>
<protein>
    <recommendedName>
        <fullName evidence="2">DUF6532 domain-containing protein</fullName>
    </recommendedName>
</protein>
<feature type="region of interest" description="Disordered" evidence="1">
    <location>
        <begin position="418"/>
        <end position="558"/>
    </location>
</feature>
<proteinExistence type="predicted"/>
<feature type="domain" description="DUF6532" evidence="2">
    <location>
        <begin position="200"/>
        <end position="397"/>
    </location>
</feature>
<feature type="compositionally biased region" description="Basic and acidic residues" evidence="1">
    <location>
        <begin position="436"/>
        <end position="445"/>
    </location>
</feature>
<organism evidence="3 4">
    <name type="scientific">Paramarasmius palmivorus</name>
    <dbReference type="NCBI Taxonomy" id="297713"/>
    <lineage>
        <taxon>Eukaryota</taxon>
        <taxon>Fungi</taxon>
        <taxon>Dikarya</taxon>
        <taxon>Basidiomycota</taxon>
        <taxon>Agaricomycotina</taxon>
        <taxon>Agaricomycetes</taxon>
        <taxon>Agaricomycetidae</taxon>
        <taxon>Agaricales</taxon>
        <taxon>Marasmiineae</taxon>
        <taxon>Marasmiaceae</taxon>
        <taxon>Paramarasmius</taxon>
    </lineage>
</organism>
<feature type="compositionally biased region" description="Basic and acidic residues" evidence="1">
    <location>
        <begin position="23"/>
        <end position="44"/>
    </location>
</feature>
<dbReference type="Pfam" id="PF20149">
    <property type="entry name" value="DUF6532"/>
    <property type="match status" value="1"/>
</dbReference>
<comment type="caution">
    <text evidence="3">The sequence shown here is derived from an EMBL/GenBank/DDBJ whole genome shotgun (WGS) entry which is preliminary data.</text>
</comment>
<name>A0AAW0BHR8_9AGAR</name>
<dbReference type="AlphaFoldDB" id="A0AAW0BHR8"/>
<sequence length="558" mass="62431">MTGPPKFVKPPSSRQRSTTAKKQAAEKHDRFVQDYYEEHGKEPPESEDDDFSEDNQKERGGYTSDPEERIFPSSLRALNTITNSPTRKTIRKTSHNQRTSPIPSRLQLQTPSSTPMQSAPAPQWSSQQCSSQSQATTMPPADNPSSSTAPPTDNPSPLTAAPTDKTDNEPNTQPLKFSAGTSGQKLHDYEGISKILVRRALFDYEAHILGVEMFPNPDDQSRSIHKIWSCRCAATISAEDPPFKLTSEIFKLMSRRATRVRSAARTRLEPLIVPMFGFDIDVTSSQVISKNIQTYTLLTTDFGWYYEDPAGRKGYLRHPIILNAIHRVLFYNSTTAYGSHNDYFWFDPISLEALACIFSLIDHCLSQWSTGAYIRTDLDEQQMVYTYAKHVNRLQEWAELDDARTTRFRRKLTDQARSLAGVLTPPQDLHNAMSQQDREEALRELQDDDSDGSGSDSEHEDTKNNKKGTPANEACEPSNSPAEDTRSTKDGTSDAEMSGDESANERYGEDKDGARENEGYGEDVDGGTIGLDQPTSVKAGQKRKGNEGQSQQPIKKRK</sequence>
<gene>
    <name evidence="3" type="ORF">VNI00_015870</name>
</gene>
<feature type="compositionally biased region" description="Polar residues" evidence="1">
    <location>
        <begin position="96"/>
        <end position="114"/>
    </location>
</feature>
<dbReference type="EMBL" id="JAYKXP010000110">
    <property type="protein sequence ID" value="KAK7025955.1"/>
    <property type="molecule type" value="Genomic_DNA"/>
</dbReference>
<feature type="compositionally biased region" description="Polar residues" evidence="1">
    <location>
        <begin position="143"/>
        <end position="157"/>
    </location>
</feature>
<feature type="compositionally biased region" description="Basic and acidic residues" evidence="1">
    <location>
        <begin position="503"/>
        <end position="518"/>
    </location>
</feature>
<feature type="compositionally biased region" description="Basic and acidic residues" evidence="1">
    <location>
        <begin position="54"/>
        <end position="70"/>
    </location>
</feature>
<accession>A0AAW0BHR8</accession>
<feature type="compositionally biased region" description="Polar residues" evidence="1">
    <location>
        <begin position="547"/>
        <end position="558"/>
    </location>
</feature>
<evidence type="ECO:0000313" key="3">
    <source>
        <dbReference type="EMBL" id="KAK7025955.1"/>
    </source>
</evidence>
<reference evidence="3 4" key="1">
    <citation type="submission" date="2024-01" db="EMBL/GenBank/DDBJ databases">
        <title>A draft genome for a cacao thread blight-causing isolate of Paramarasmius palmivorus.</title>
        <authorList>
            <person name="Baruah I.K."/>
            <person name="Bukari Y."/>
            <person name="Amoako-Attah I."/>
            <person name="Meinhardt L.W."/>
            <person name="Bailey B.A."/>
            <person name="Cohen S.P."/>
        </authorList>
    </citation>
    <scope>NUCLEOTIDE SEQUENCE [LARGE SCALE GENOMIC DNA]</scope>
    <source>
        <strain evidence="3 4">GH-12</strain>
    </source>
</reference>
<keyword evidence="4" id="KW-1185">Reference proteome</keyword>
<dbReference type="Proteomes" id="UP001383192">
    <property type="component" value="Unassembled WGS sequence"/>
</dbReference>
<feature type="compositionally biased region" description="Basic and acidic residues" evidence="1">
    <location>
        <begin position="483"/>
        <end position="492"/>
    </location>
</feature>
<feature type="compositionally biased region" description="Polar residues" evidence="1">
    <location>
        <begin position="12"/>
        <end position="21"/>
    </location>
</feature>